<dbReference type="Gene3D" id="3.30.160.60">
    <property type="entry name" value="Classic Zinc Finger"/>
    <property type="match status" value="7"/>
</dbReference>
<dbReference type="PANTHER" id="PTHR46786">
    <property type="entry name" value="ZINC FINGER MATRIN-TYPE PROTEIN 3"/>
    <property type="match status" value="1"/>
</dbReference>
<feature type="region of interest" description="Disordered" evidence="1">
    <location>
        <begin position="128"/>
        <end position="160"/>
    </location>
</feature>
<dbReference type="InterPro" id="IPR003604">
    <property type="entry name" value="Matrin/U1-like-C_Znf_C2H2"/>
</dbReference>
<gene>
    <name evidence="3" type="ORF">FSP39_020992</name>
</gene>
<feature type="compositionally biased region" description="Polar residues" evidence="1">
    <location>
        <begin position="146"/>
        <end position="160"/>
    </location>
</feature>
<feature type="region of interest" description="Disordered" evidence="1">
    <location>
        <begin position="621"/>
        <end position="664"/>
    </location>
</feature>
<dbReference type="PROSITE" id="PS00028">
    <property type="entry name" value="ZINC_FINGER_C2H2_1"/>
    <property type="match status" value="3"/>
</dbReference>
<sequence length="700" mass="79368">MASPKSWYCELCNKGPFGGPKPWNEHLNSQCHKLKDILQYTAKQNPFFCDVCNVTTNSQDSLAQHLSSPRHKAAKDRAHEINCMKDNQNRRNTSDNGGSVQRTLFNRSVSCNACGEVFHDHVRAEQHFSSEAHRRNAEFEERDSVDLSSSLNPFDGSSRQTLSIIPQENLVSIHGNGHRTDTVTRQINFEQQMKQLDLDMEEEVPHLRRETENSPAEEYTFSGSRGYCYICNLELTSRPHADQHLNGKSHKKAKEKSGQAKMPPLLHNREQAIPALNKSTKEAISNRKEYIFDGSRGYCHVCETELTSQLQAEQHLQGQKHKKAVEKSTVNKAHQDFSPRTNGHGEQAIPNHNKPPSEAKISQPKEYTFDGLRGYCYVCDLELTSKAHAEQHLKGQKHRKAVERSSVNNVHRQGAPEIIGQVNQLQQQARQGIAPMNGKIQKDRSREYEWYGNRGWCNICDVELSSEQQKQQHLNGKNHEKNKKKGIYGAGGDRNLPLHCKVCDKQFSGPESAAMHYASAKHKQKAQLVGGEDYNMAVQGAEPFHLGQDRTQWVKCEVCLCLLNSEEQLEIHKRSPKHKAELDKKLRRKDQGDILFSRDQLPQTQQSANEELQLPVSHMSFKHSHIHGQRPAYPLENNSNNNSENPPPIPGTKGPQSSTDPFNLSFGLEQISQNLSQGFLINKISFGELCPEDSLNDWKQ</sequence>
<dbReference type="GO" id="GO:0003676">
    <property type="term" value="F:nucleic acid binding"/>
    <property type="evidence" value="ECO:0007669"/>
    <property type="project" value="InterPro"/>
</dbReference>
<protein>
    <recommendedName>
        <fullName evidence="2">C2H2-type domain-containing protein</fullName>
    </recommendedName>
</protein>
<dbReference type="PANTHER" id="PTHR46786:SF1">
    <property type="entry name" value="ZINC FINGER MATRIN-TYPE PROTEIN 3"/>
    <property type="match status" value="1"/>
</dbReference>
<proteinExistence type="predicted"/>
<comment type="caution">
    <text evidence="3">The sequence shown here is derived from an EMBL/GenBank/DDBJ whole genome shotgun (WGS) entry which is preliminary data.</text>
</comment>
<evidence type="ECO:0000313" key="3">
    <source>
        <dbReference type="EMBL" id="KAK3103682.1"/>
    </source>
</evidence>
<feature type="compositionally biased region" description="Basic and acidic residues" evidence="1">
    <location>
        <begin position="128"/>
        <end position="145"/>
    </location>
</feature>
<feature type="domain" description="C2H2-type" evidence="2">
    <location>
        <begin position="500"/>
        <end position="522"/>
    </location>
</feature>
<name>A0AA89CBD2_PINIB</name>
<dbReference type="Proteomes" id="UP001186944">
    <property type="component" value="Unassembled WGS sequence"/>
</dbReference>
<dbReference type="InterPro" id="IPR013087">
    <property type="entry name" value="Znf_C2H2_type"/>
</dbReference>
<accession>A0AA89CBD2</accession>
<dbReference type="InterPro" id="IPR052644">
    <property type="entry name" value="ZMAT3"/>
</dbReference>
<evidence type="ECO:0000256" key="1">
    <source>
        <dbReference type="SAM" id="MobiDB-lite"/>
    </source>
</evidence>
<dbReference type="SMART" id="SM00451">
    <property type="entry name" value="ZnF_U1"/>
    <property type="match status" value="9"/>
</dbReference>
<feature type="domain" description="C2H2-type" evidence="2">
    <location>
        <begin position="556"/>
        <end position="578"/>
    </location>
</feature>
<dbReference type="GO" id="GO:0008270">
    <property type="term" value="F:zinc ion binding"/>
    <property type="evidence" value="ECO:0007669"/>
    <property type="project" value="InterPro"/>
</dbReference>
<feature type="domain" description="C2H2-type" evidence="2">
    <location>
        <begin position="111"/>
        <end position="133"/>
    </location>
</feature>
<dbReference type="AlphaFoldDB" id="A0AA89CBD2"/>
<reference evidence="3" key="1">
    <citation type="submission" date="2019-08" db="EMBL/GenBank/DDBJ databases">
        <title>The improved chromosome-level genome for the pearl oyster Pinctada fucata martensii using PacBio sequencing and Hi-C.</title>
        <authorList>
            <person name="Zheng Z."/>
        </authorList>
    </citation>
    <scope>NUCLEOTIDE SEQUENCE</scope>
    <source>
        <strain evidence="3">ZZ-2019</strain>
        <tissue evidence="3">Adductor muscle</tissue>
    </source>
</reference>
<dbReference type="EMBL" id="VSWD01000005">
    <property type="protein sequence ID" value="KAK3103682.1"/>
    <property type="molecule type" value="Genomic_DNA"/>
</dbReference>
<dbReference type="Pfam" id="PF12874">
    <property type="entry name" value="zf-met"/>
    <property type="match status" value="7"/>
</dbReference>
<feature type="region of interest" description="Disordered" evidence="1">
    <location>
        <begin position="335"/>
        <end position="362"/>
    </location>
</feature>
<evidence type="ECO:0000259" key="2">
    <source>
        <dbReference type="PROSITE" id="PS00028"/>
    </source>
</evidence>
<organism evidence="3 4">
    <name type="scientific">Pinctada imbricata</name>
    <name type="common">Atlantic pearl-oyster</name>
    <name type="synonym">Pinctada martensii</name>
    <dbReference type="NCBI Taxonomy" id="66713"/>
    <lineage>
        <taxon>Eukaryota</taxon>
        <taxon>Metazoa</taxon>
        <taxon>Spiralia</taxon>
        <taxon>Lophotrochozoa</taxon>
        <taxon>Mollusca</taxon>
        <taxon>Bivalvia</taxon>
        <taxon>Autobranchia</taxon>
        <taxon>Pteriomorphia</taxon>
        <taxon>Pterioida</taxon>
        <taxon>Pterioidea</taxon>
        <taxon>Pteriidae</taxon>
        <taxon>Pinctada</taxon>
    </lineage>
</organism>
<dbReference type="InterPro" id="IPR036236">
    <property type="entry name" value="Znf_C2H2_sf"/>
</dbReference>
<keyword evidence="4" id="KW-1185">Reference proteome</keyword>
<dbReference type="SUPFAM" id="SSF57667">
    <property type="entry name" value="beta-beta-alpha zinc fingers"/>
    <property type="match status" value="7"/>
</dbReference>
<feature type="region of interest" description="Disordered" evidence="1">
    <location>
        <begin position="241"/>
        <end position="260"/>
    </location>
</feature>
<dbReference type="SMART" id="SM00355">
    <property type="entry name" value="ZnF_C2H2"/>
    <property type="match status" value="9"/>
</dbReference>
<evidence type="ECO:0000313" key="4">
    <source>
        <dbReference type="Proteomes" id="UP001186944"/>
    </source>
</evidence>